<name>A0A8X6Y333_9ARAC</name>
<dbReference type="InterPro" id="IPR008164">
    <property type="entry name" value="XGLTT_rpt"/>
</dbReference>
<evidence type="ECO:0000313" key="2">
    <source>
        <dbReference type="EMBL" id="GFY64512.1"/>
    </source>
</evidence>
<keyword evidence="1" id="KW-0812">Transmembrane</keyword>
<dbReference type="Pfam" id="PF01744">
    <property type="entry name" value="GLTT"/>
    <property type="match status" value="1"/>
</dbReference>
<accession>A0A8X6Y333</accession>
<feature type="transmembrane region" description="Helical" evidence="1">
    <location>
        <begin position="59"/>
        <end position="81"/>
    </location>
</feature>
<keyword evidence="1" id="KW-0472">Membrane</keyword>
<gene>
    <name evidence="2" type="ORF">TNIN_114481</name>
</gene>
<protein>
    <submittedName>
        <fullName evidence="2">Uncharacterized protein</fullName>
    </submittedName>
</protein>
<dbReference type="Proteomes" id="UP000886998">
    <property type="component" value="Unassembled WGS sequence"/>
</dbReference>
<keyword evidence="3" id="KW-1185">Reference proteome</keyword>
<keyword evidence="1" id="KW-1133">Transmembrane helix</keyword>
<organism evidence="2 3">
    <name type="scientific">Trichonephila inaurata madagascariensis</name>
    <dbReference type="NCBI Taxonomy" id="2747483"/>
    <lineage>
        <taxon>Eukaryota</taxon>
        <taxon>Metazoa</taxon>
        <taxon>Ecdysozoa</taxon>
        <taxon>Arthropoda</taxon>
        <taxon>Chelicerata</taxon>
        <taxon>Arachnida</taxon>
        <taxon>Araneae</taxon>
        <taxon>Araneomorphae</taxon>
        <taxon>Entelegynae</taxon>
        <taxon>Araneoidea</taxon>
        <taxon>Nephilidae</taxon>
        <taxon>Trichonephila</taxon>
        <taxon>Trichonephila inaurata</taxon>
    </lineage>
</organism>
<proteinExistence type="predicted"/>
<sequence>VVIFCAALAAAHASLIAPAALNAPFLAAGPLGLGLGKGLITGIPSITNVSSQTTAINHVAPAAPIAAALLAVAAVAPIALVNNGLIAKELITNGLISNGLLANGILGNRVIAGNGILANGIAAAHLAITTGHLGAPVILGIGRFGLPSALDSAKLFCK</sequence>
<evidence type="ECO:0000313" key="3">
    <source>
        <dbReference type="Proteomes" id="UP000886998"/>
    </source>
</evidence>
<reference evidence="2" key="1">
    <citation type="submission" date="2020-08" db="EMBL/GenBank/DDBJ databases">
        <title>Multicomponent nature underlies the extraordinary mechanical properties of spider dragline silk.</title>
        <authorList>
            <person name="Kono N."/>
            <person name="Nakamura H."/>
            <person name="Mori M."/>
            <person name="Yoshida Y."/>
            <person name="Ohtoshi R."/>
            <person name="Malay A.D."/>
            <person name="Moran D.A.P."/>
            <person name="Tomita M."/>
            <person name="Numata K."/>
            <person name="Arakawa K."/>
        </authorList>
    </citation>
    <scope>NUCLEOTIDE SEQUENCE</scope>
</reference>
<dbReference type="AlphaFoldDB" id="A0A8X6Y333"/>
<dbReference type="OrthoDB" id="8069108at2759"/>
<comment type="caution">
    <text evidence="2">The sequence shown here is derived from an EMBL/GenBank/DDBJ whole genome shotgun (WGS) entry which is preliminary data.</text>
</comment>
<feature type="non-terminal residue" evidence="2">
    <location>
        <position position="1"/>
    </location>
</feature>
<evidence type="ECO:0000256" key="1">
    <source>
        <dbReference type="SAM" id="Phobius"/>
    </source>
</evidence>
<dbReference type="EMBL" id="BMAV01015277">
    <property type="protein sequence ID" value="GFY64512.1"/>
    <property type="molecule type" value="Genomic_DNA"/>
</dbReference>